<dbReference type="OrthoDB" id="1092380at2"/>
<feature type="region of interest" description="Disordered" evidence="1">
    <location>
        <begin position="135"/>
        <end position="162"/>
    </location>
</feature>
<dbReference type="EMBL" id="SOML01000006">
    <property type="protein sequence ID" value="TFD95992.1"/>
    <property type="molecule type" value="Genomic_DNA"/>
</dbReference>
<comment type="caution">
    <text evidence="3">The sequence shown here is derived from an EMBL/GenBank/DDBJ whole genome shotgun (WGS) entry which is preliminary data.</text>
</comment>
<dbReference type="Proteomes" id="UP000297861">
    <property type="component" value="Unassembled WGS sequence"/>
</dbReference>
<reference evidence="3 4" key="1">
    <citation type="submission" date="2019-03" db="EMBL/GenBank/DDBJ databases">
        <title>San Antonio Military Medical Center submission to MRSN (WRAIR), pending publication.</title>
        <authorList>
            <person name="Blyth D.M."/>
            <person name="Mccarthy S.L."/>
            <person name="Schall S.E."/>
            <person name="Stam J.A."/>
            <person name="Ong A.C."/>
            <person name="Mcgann P.T."/>
        </authorList>
    </citation>
    <scope>NUCLEOTIDE SEQUENCE [LARGE SCALE GENOMIC DNA]</scope>
    <source>
        <strain evidence="3 4">MRSN571793</strain>
    </source>
</reference>
<protein>
    <submittedName>
        <fullName evidence="3">DUF4831 family protein</fullName>
    </submittedName>
</protein>
<evidence type="ECO:0000313" key="4">
    <source>
        <dbReference type="Proteomes" id="UP000297861"/>
    </source>
</evidence>
<dbReference type="STRING" id="1121485.GCA_000426485_00401"/>
<keyword evidence="4" id="KW-1185">Reference proteome</keyword>
<feature type="signal peptide" evidence="2">
    <location>
        <begin position="1"/>
        <end position="19"/>
    </location>
</feature>
<evidence type="ECO:0000313" key="3">
    <source>
        <dbReference type="EMBL" id="TFD95992.1"/>
    </source>
</evidence>
<evidence type="ECO:0000256" key="2">
    <source>
        <dbReference type="SAM" id="SignalP"/>
    </source>
</evidence>
<dbReference type="RefSeq" id="WP_134436407.1">
    <property type="nucleotide sequence ID" value="NZ_SOML01000006.1"/>
</dbReference>
<gene>
    <name evidence="3" type="ORF">E2605_10350</name>
</gene>
<feature type="chain" id="PRO_5021331715" evidence="2">
    <location>
        <begin position="20"/>
        <end position="362"/>
    </location>
</feature>
<name>A0A4Y8L3C7_9BACT</name>
<evidence type="ECO:0000256" key="1">
    <source>
        <dbReference type="SAM" id="MobiDB-lite"/>
    </source>
</evidence>
<dbReference type="Pfam" id="PF16115">
    <property type="entry name" value="DUF4831"/>
    <property type="match status" value="1"/>
</dbReference>
<proteinExistence type="predicted"/>
<dbReference type="InterPro" id="IPR032265">
    <property type="entry name" value="DUF4831"/>
</dbReference>
<keyword evidence="2" id="KW-0732">Signal</keyword>
<dbReference type="AlphaFoldDB" id="A0A4Y8L3C7"/>
<accession>A0A4Y8L3C7</accession>
<organism evidence="3 4">
    <name type="scientific">Dysgonomonas capnocytophagoides</name>
    <dbReference type="NCBI Taxonomy" id="45254"/>
    <lineage>
        <taxon>Bacteria</taxon>
        <taxon>Pseudomonadati</taxon>
        <taxon>Bacteroidota</taxon>
        <taxon>Bacteroidia</taxon>
        <taxon>Bacteroidales</taxon>
        <taxon>Dysgonomonadaceae</taxon>
        <taxon>Dysgonomonas</taxon>
    </lineage>
</organism>
<sequence length="362" mass="40230">MKRLYTGLLSILIIGGLSAQNTVKMSAVRSNDYGVVYSLPKTSITVKAKATKTTRKAGEFYEYAQQYLNISNPITQDEVIYTLTDISAETQGIPDKDKSYQVEFRSNTVAPYVTLTKSGLICAINADAQFDNVSSASNTTSAEPEKPLPNPNSFLSEETLRAGSKSRQADLIAKQIFTLRETRNSILTGEADNMPPDGNAYKLVMERLDTQEKALTSLFIGSESVENIESSEYTIVPERKNIEKQVIFRFSRRLGFVRSDDLSGAPAYLNLTSKEALRDAPILSPKEEKELEKKFSKGIIFNVPGKATLEVEFGNKDRVSKSCDIVQFGTQDVLTPQMFDNNKQPIKVIFYPDLGAIKQIIQ</sequence>